<proteinExistence type="predicted"/>
<keyword evidence="3" id="KW-1185">Reference proteome</keyword>
<feature type="compositionally biased region" description="Basic residues" evidence="1">
    <location>
        <begin position="245"/>
        <end position="254"/>
    </location>
</feature>
<feature type="region of interest" description="Disordered" evidence="1">
    <location>
        <begin position="155"/>
        <end position="265"/>
    </location>
</feature>
<evidence type="ECO:0000313" key="3">
    <source>
        <dbReference type="Proteomes" id="UP000008068"/>
    </source>
</evidence>
<protein>
    <submittedName>
        <fullName evidence="2">Uncharacterized protein</fullName>
    </submittedName>
</protein>
<dbReference type="InParanoid" id="G0NAQ2"/>
<feature type="compositionally biased region" description="Basic and acidic residues" evidence="1">
    <location>
        <begin position="199"/>
        <end position="216"/>
    </location>
</feature>
<sequence length="462" mass="53495">MDGQQLSRDCENQLPPVEPLPAIVNERSDVPVALQQDDVSVERFEKLWKELAQTEKFVLYAREELTKFKNFCKEEYAQRRADYTNQEFNKLTELILKKEPFLLSDHSHDEVFRKDDLPLNQVSSATQSKNQQSVTKAEEFVPENTAQLSISKAEKSIQTTRTNTTSVFRKSRTAPPMQKRLYSDWLPTPPRGKAGYAVHEPEKFLRGKKKTEHESSTTEPVVPLDNKTVQENQTLSVGQGASISSKKKERKRPRQSKEEPTPPGCFQPHYYQYPLYYIPMCMPQQIQLRDVMIPASSYESFLAFSDFQFNPDASEFIPNAPSHDPLPRLIDTLIGDWECIRHISLIKTYLFHNRNYIRGLLKAPLKYSFSAINDEESVPSLTLTENGRKTRLDTSDKGLFMTPDGEMIVSVRDFGKNVVETCETYLRRDESDGTIQLVLHNKMRGKEMFRYYRKVHYPLIFN</sequence>
<evidence type="ECO:0000313" key="2">
    <source>
        <dbReference type="EMBL" id="EGT56398.1"/>
    </source>
</evidence>
<reference evidence="3" key="1">
    <citation type="submission" date="2011-07" db="EMBL/GenBank/DDBJ databases">
        <authorList>
            <consortium name="Caenorhabditis brenneri Sequencing and Analysis Consortium"/>
            <person name="Wilson R.K."/>
        </authorList>
    </citation>
    <scope>NUCLEOTIDE SEQUENCE [LARGE SCALE GENOMIC DNA]</scope>
    <source>
        <strain evidence="3">PB2801</strain>
    </source>
</reference>
<dbReference type="AlphaFoldDB" id="G0NAQ2"/>
<organism evidence="3">
    <name type="scientific">Caenorhabditis brenneri</name>
    <name type="common">Nematode worm</name>
    <dbReference type="NCBI Taxonomy" id="135651"/>
    <lineage>
        <taxon>Eukaryota</taxon>
        <taxon>Metazoa</taxon>
        <taxon>Ecdysozoa</taxon>
        <taxon>Nematoda</taxon>
        <taxon>Chromadorea</taxon>
        <taxon>Rhabditida</taxon>
        <taxon>Rhabditina</taxon>
        <taxon>Rhabditomorpha</taxon>
        <taxon>Rhabditoidea</taxon>
        <taxon>Rhabditidae</taxon>
        <taxon>Peloderinae</taxon>
        <taxon>Caenorhabditis</taxon>
    </lineage>
</organism>
<feature type="compositionally biased region" description="Polar residues" evidence="1">
    <location>
        <begin position="155"/>
        <end position="168"/>
    </location>
</feature>
<name>G0NAQ2_CAEBE</name>
<feature type="compositionally biased region" description="Polar residues" evidence="1">
    <location>
        <begin position="227"/>
        <end position="244"/>
    </location>
</feature>
<accession>G0NAQ2</accession>
<dbReference type="EMBL" id="GL379855">
    <property type="protein sequence ID" value="EGT56398.1"/>
    <property type="molecule type" value="Genomic_DNA"/>
</dbReference>
<dbReference type="HOGENOM" id="CLU_592157_0_0_1"/>
<evidence type="ECO:0000256" key="1">
    <source>
        <dbReference type="SAM" id="MobiDB-lite"/>
    </source>
</evidence>
<gene>
    <name evidence="2" type="ORF">CAEBREN_14872</name>
</gene>
<dbReference type="Proteomes" id="UP000008068">
    <property type="component" value="Unassembled WGS sequence"/>
</dbReference>